<feature type="transmembrane region" description="Helical" evidence="5">
    <location>
        <begin position="46"/>
        <end position="63"/>
    </location>
</feature>
<feature type="transmembrane region" description="Helical" evidence="5">
    <location>
        <begin position="134"/>
        <end position="156"/>
    </location>
</feature>
<sequence length="486" mass="53929">MSDPLAEEAAKSGGVRLSEDSISRQADTFERPSGWKGIHSHPTIQVALLGVVCFMCPGMFNALSGLGGGGQVNAKDQANASSALYATFAFFGFFSGTINNVLGARLNLMLGALGYPLYISSFLVVNIHPNAGGYVIASGAVLGICAALLWTAQGSLMMSYPTESQKGLYIGIFWAIFNLGGVVGSAVAFGQNFHSTQNSVNNGTYIGFLVLTITGFFIPLFMTNPEKVIRTDGTKVVQVRHPSWRAEFFSLFVALKTDPWIILLFPMFFASNYFYTWQFNDYNGALFTIRARGLNNFVYWTSQIFGSLLIGYFILDKKSLRRRSRAFLGWIIVFVMVFVVHTWAYFYQKDYTRQSQAAPGAHKIDIYDSDYPAHVWLMIFYGFLDSMWQTYAYWLMGAMSNDMAKLAVFTGFYKCIQSSGAAGVWRADGVGLPYMNIFLSTWALTAAGMVFALPMVYYRVKDFTDIKDEALMRIAETEKGGSTTTQ</sequence>
<dbReference type="HOGENOM" id="CLU_030884_1_1_1"/>
<organism evidence="6 7">
    <name type="scientific">Scleroderma citrinum Foug A</name>
    <dbReference type="NCBI Taxonomy" id="1036808"/>
    <lineage>
        <taxon>Eukaryota</taxon>
        <taxon>Fungi</taxon>
        <taxon>Dikarya</taxon>
        <taxon>Basidiomycota</taxon>
        <taxon>Agaricomycotina</taxon>
        <taxon>Agaricomycetes</taxon>
        <taxon>Agaricomycetidae</taxon>
        <taxon>Boletales</taxon>
        <taxon>Sclerodermatineae</taxon>
        <taxon>Sclerodermataceae</taxon>
        <taxon>Scleroderma</taxon>
    </lineage>
</organism>
<dbReference type="InterPro" id="IPR036259">
    <property type="entry name" value="MFS_trans_sf"/>
</dbReference>
<dbReference type="EMBL" id="KN822201">
    <property type="protein sequence ID" value="KIM52720.1"/>
    <property type="molecule type" value="Genomic_DNA"/>
</dbReference>
<feature type="transmembrane region" description="Helical" evidence="5">
    <location>
        <begin position="437"/>
        <end position="458"/>
    </location>
</feature>
<feature type="transmembrane region" description="Helical" evidence="5">
    <location>
        <begin position="375"/>
        <end position="394"/>
    </location>
</feature>
<dbReference type="STRING" id="1036808.A0A0C3CVY4"/>
<dbReference type="AlphaFoldDB" id="A0A0C3CVY4"/>
<feature type="transmembrane region" description="Helical" evidence="5">
    <location>
        <begin position="168"/>
        <end position="191"/>
    </location>
</feature>
<evidence type="ECO:0008006" key="8">
    <source>
        <dbReference type="Google" id="ProtNLM"/>
    </source>
</evidence>
<evidence type="ECO:0000256" key="5">
    <source>
        <dbReference type="SAM" id="Phobius"/>
    </source>
</evidence>
<reference evidence="7" key="2">
    <citation type="submission" date="2015-01" db="EMBL/GenBank/DDBJ databases">
        <title>Evolutionary Origins and Diversification of the Mycorrhizal Mutualists.</title>
        <authorList>
            <consortium name="DOE Joint Genome Institute"/>
            <consortium name="Mycorrhizal Genomics Consortium"/>
            <person name="Kohler A."/>
            <person name="Kuo A."/>
            <person name="Nagy L.G."/>
            <person name="Floudas D."/>
            <person name="Copeland A."/>
            <person name="Barry K.W."/>
            <person name="Cichocki N."/>
            <person name="Veneault-Fourrey C."/>
            <person name="LaButti K."/>
            <person name="Lindquist E.A."/>
            <person name="Lipzen A."/>
            <person name="Lundell T."/>
            <person name="Morin E."/>
            <person name="Murat C."/>
            <person name="Riley R."/>
            <person name="Ohm R."/>
            <person name="Sun H."/>
            <person name="Tunlid A."/>
            <person name="Henrissat B."/>
            <person name="Grigoriev I.V."/>
            <person name="Hibbett D.S."/>
            <person name="Martin F."/>
        </authorList>
    </citation>
    <scope>NUCLEOTIDE SEQUENCE [LARGE SCALE GENOMIC DNA]</scope>
    <source>
        <strain evidence="7">Foug A</strain>
    </source>
</reference>
<evidence type="ECO:0000313" key="6">
    <source>
        <dbReference type="EMBL" id="KIM52720.1"/>
    </source>
</evidence>
<accession>A0A0C3CVY4</accession>
<name>A0A0C3CVY4_9AGAM</name>
<keyword evidence="3 5" id="KW-1133">Transmembrane helix</keyword>
<dbReference type="Gene3D" id="1.20.1250.20">
    <property type="entry name" value="MFS general substrate transporter like domains"/>
    <property type="match status" value="1"/>
</dbReference>
<dbReference type="Pfam" id="PF05978">
    <property type="entry name" value="UNC-93"/>
    <property type="match status" value="1"/>
</dbReference>
<dbReference type="SUPFAM" id="SSF103473">
    <property type="entry name" value="MFS general substrate transporter"/>
    <property type="match status" value="1"/>
</dbReference>
<gene>
    <name evidence="6" type="ORF">SCLCIDRAFT_1223457</name>
</gene>
<evidence type="ECO:0000256" key="4">
    <source>
        <dbReference type="ARBA" id="ARBA00023136"/>
    </source>
</evidence>
<dbReference type="InParanoid" id="A0A0C3CVY4"/>
<evidence type="ECO:0000313" key="7">
    <source>
        <dbReference type="Proteomes" id="UP000053989"/>
    </source>
</evidence>
<feature type="transmembrane region" description="Helical" evidence="5">
    <location>
        <begin position="83"/>
        <end position="102"/>
    </location>
</feature>
<feature type="transmembrane region" description="Helical" evidence="5">
    <location>
        <begin position="327"/>
        <end position="346"/>
    </location>
</feature>
<evidence type="ECO:0000256" key="1">
    <source>
        <dbReference type="ARBA" id="ARBA00004141"/>
    </source>
</evidence>
<feature type="transmembrane region" description="Helical" evidence="5">
    <location>
        <begin position="203"/>
        <end position="222"/>
    </location>
</feature>
<feature type="transmembrane region" description="Helical" evidence="5">
    <location>
        <begin position="297"/>
        <end position="315"/>
    </location>
</feature>
<dbReference type="GO" id="GO:0016020">
    <property type="term" value="C:membrane"/>
    <property type="evidence" value="ECO:0007669"/>
    <property type="project" value="UniProtKB-SubCell"/>
</dbReference>
<dbReference type="InterPro" id="IPR010291">
    <property type="entry name" value="Ion_channel_UNC-93"/>
</dbReference>
<keyword evidence="4 5" id="KW-0472">Membrane</keyword>
<dbReference type="PANTHER" id="PTHR23294:SF59">
    <property type="entry name" value="UNC93-LIKE PROTEIN C922.05C"/>
    <property type="match status" value="1"/>
</dbReference>
<feature type="transmembrane region" description="Helical" evidence="5">
    <location>
        <begin position="109"/>
        <end position="128"/>
    </location>
</feature>
<keyword evidence="2 5" id="KW-0812">Transmembrane</keyword>
<dbReference type="Proteomes" id="UP000053989">
    <property type="component" value="Unassembled WGS sequence"/>
</dbReference>
<keyword evidence="7" id="KW-1185">Reference proteome</keyword>
<dbReference type="OrthoDB" id="196103at2759"/>
<evidence type="ECO:0000256" key="2">
    <source>
        <dbReference type="ARBA" id="ARBA00022692"/>
    </source>
</evidence>
<comment type="subcellular location">
    <subcellularLocation>
        <location evidence="1">Membrane</location>
        <topology evidence="1">Multi-pass membrane protein</topology>
    </subcellularLocation>
</comment>
<reference evidence="6 7" key="1">
    <citation type="submission" date="2014-04" db="EMBL/GenBank/DDBJ databases">
        <authorList>
            <consortium name="DOE Joint Genome Institute"/>
            <person name="Kuo A."/>
            <person name="Kohler A."/>
            <person name="Nagy L.G."/>
            <person name="Floudas D."/>
            <person name="Copeland A."/>
            <person name="Barry K.W."/>
            <person name="Cichocki N."/>
            <person name="Veneault-Fourrey C."/>
            <person name="LaButti K."/>
            <person name="Lindquist E.A."/>
            <person name="Lipzen A."/>
            <person name="Lundell T."/>
            <person name="Morin E."/>
            <person name="Murat C."/>
            <person name="Sun H."/>
            <person name="Tunlid A."/>
            <person name="Henrissat B."/>
            <person name="Grigoriev I.V."/>
            <person name="Hibbett D.S."/>
            <person name="Martin F."/>
            <person name="Nordberg H.P."/>
            <person name="Cantor M.N."/>
            <person name="Hua S.X."/>
        </authorList>
    </citation>
    <scope>NUCLEOTIDE SEQUENCE [LARGE SCALE GENOMIC DNA]</scope>
    <source>
        <strain evidence="6 7">Foug A</strain>
    </source>
</reference>
<proteinExistence type="predicted"/>
<dbReference type="FunCoup" id="A0A0C3CVY4">
    <property type="interactions" value="2"/>
</dbReference>
<dbReference type="PANTHER" id="PTHR23294">
    <property type="entry name" value="ET TRANSLATION PRODUCT-RELATED"/>
    <property type="match status" value="1"/>
</dbReference>
<evidence type="ECO:0000256" key="3">
    <source>
        <dbReference type="ARBA" id="ARBA00022989"/>
    </source>
</evidence>
<protein>
    <recommendedName>
        <fullName evidence="8">Major facilitator superfamily (MFS) profile domain-containing protein</fullName>
    </recommendedName>
</protein>
<feature type="transmembrane region" description="Helical" evidence="5">
    <location>
        <begin position="260"/>
        <end position="277"/>
    </location>
</feature>
<dbReference type="InterPro" id="IPR051617">
    <property type="entry name" value="UNC-93-like_regulator"/>
</dbReference>